<dbReference type="GO" id="GO:0070143">
    <property type="term" value="P:mitochondrial alanyl-tRNA aminoacylation"/>
    <property type="evidence" value="ECO:0007669"/>
    <property type="project" value="UniProtKB-UniRule"/>
</dbReference>
<evidence type="ECO:0000256" key="13">
    <source>
        <dbReference type="ARBA" id="ARBA00048300"/>
    </source>
</evidence>
<sequence length="967" mass="107656">MSTHDFSAPSSLPTWQASKVRSTFISYFEQHAHKHIPSSSTIPFEDPTLLFANSGMNQFKNIFLGTVDPNSEFGKLKRAANSQKCIRAGGKHNDLEDVGKDVYHHTFFEMLGNWSFGDYFKKEAIGMAWELLTKVYGIPKDRLYVTYFGGDEKLGLQPDLEAKQLWLDAGVDEARLVPGNSKDNFWEMGETGPCGPCSEIHYDRIGYRNASSLVNKDDPNVLEIWNLVFMQFNRESDGSLRPLPSKHIDTGMGLERVVSVLQNVSSNYDTDIFRPIFSRIQELTSVRPYSGKVGSEDTDGIDMAYRVVADHVRTLTFAISDGGVPSNEGRGYVLRRILRRGARFARDKFKRPLGTFFSSLVDTVVEEMGDAFPEIRLSIAEVKEILNEEEESFSRTLDRGTTLFNQYLTKAKNANLTKLPGADVWRLYDTYGFPVDLTRLMAEECGLGVDEEEFLKEQEKARELSRAARSSGENGGENVVLDVHDIAKIERMESIPATDDQYKYLTGNISAIVKALYHGHSLFNSSDDISSGRRFGVILDRTNFYAEAGGQQYDTGSIIIDGRTEFVVEDVQQYGAYVLHVGYLKYGNLSAGDEIIATYDELRRWPIRNNHTGTHILNFALREVLGLGVDQKGSLVAPEKFRFDFSHKKPVTDKELAKVEQISNELIKKNYKVYTKDVPLAVAKSINGLRAVFGEVYPDPVRVVSIGIDIEEMVKDVSNPKWKEISVELCGGTHVVKTTDIKQLVIIEENGIAKGIRRIVAVTGEDALQAARLADEIKAKLAHIQTLSGTDLDNTLKEFTRELDASTISALEKAELREVVGTLRKKLVEADKAQNAAQTKEAIDTIVKYFQENPNSQYVVKQLPLGLNTKALAGAITYAKQSLPTKALYLFSVDRSSGRVSHNSVVGKDLVSRGLRASEWAKAVTDVIGGKSGGKEVSAQGSGTSIEKIDEALRVAQQFAEMKLNEK</sequence>
<dbReference type="InterPro" id="IPR050058">
    <property type="entry name" value="Ala-tRNA_ligase"/>
</dbReference>
<evidence type="ECO:0000256" key="14">
    <source>
        <dbReference type="ARBA" id="ARBA00055137"/>
    </source>
</evidence>
<dbReference type="InterPro" id="IPR003156">
    <property type="entry name" value="DHHA1_dom"/>
</dbReference>
<dbReference type="SUPFAM" id="SSF55186">
    <property type="entry name" value="ThrRS/AlaRS common domain"/>
    <property type="match status" value="1"/>
</dbReference>
<dbReference type="PROSITE" id="PS50860">
    <property type="entry name" value="AA_TRNA_LIGASE_II_ALA"/>
    <property type="match status" value="1"/>
</dbReference>
<feature type="binding site" evidence="15">
    <location>
        <position position="611"/>
    </location>
    <ligand>
        <name>Zn(2+)</name>
        <dbReference type="ChEBI" id="CHEBI:29105"/>
    </ligand>
</feature>
<evidence type="ECO:0000259" key="16">
    <source>
        <dbReference type="PROSITE" id="PS50860"/>
    </source>
</evidence>
<dbReference type="HAMAP" id="MF_00036_B">
    <property type="entry name" value="Ala_tRNA_synth_B"/>
    <property type="match status" value="1"/>
</dbReference>
<dbReference type="SUPFAM" id="SSF50447">
    <property type="entry name" value="Translation proteins"/>
    <property type="match status" value="1"/>
</dbReference>
<reference evidence="17" key="1">
    <citation type="submission" date="2021-06" db="EMBL/GenBank/DDBJ databases">
        <authorList>
            <person name="Kallberg Y."/>
            <person name="Tangrot J."/>
            <person name="Rosling A."/>
        </authorList>
    </citation>
    <scope>NUCLEOTIDE SEQUENCE</scope>
    <source>
        <strain evidence="17">BR232B</strain>
    </source>
</reference>
<dbReference type="FunFam" id="3.30.980.10:FF:000004">
    <property type="entry name" value="Alanine--tRNA ligase, cytoplasmic"/>
    <property type="match status" value="1"/>
</dbReference>
<name>A0A9N8W369_9GLOM</name>
<evidence type="ECO:0000256" key="10">
    <source>
        <dbReference type="ARBA" id="ARBA00022917"/>
    </source>
</evidence>
<dbReference type="Gene3D" id="2.40.30.130">
    <property type="match status" value="1"/>
</dbReference>
<feature type="binding site" evidence="15">
    <location>
        <position position="615"/>
    </location>
    <ligand>
        <name>Zn(2+)</name>
        <dbReference type="ChEBI" id="CHEBI:29105"/>
    </ligand>
</feature>
<dbReference type="InterPro" id="IPR009000">
    <property type="entry name" value="Transl_B-barrel_sf"/>
</dbReference>
<keyword evidence="12 15" id="KW-0030">Aminoacyl-tRNA synthetase</keyword>
<comment type="function">
    <text evidence="14 15">Catalyzes the attachment of alanine to tRNA(Ala) in a two-step reaction: alanine is first activated by ATP to form Ala-AMP and then transferred to the acceptor end of tRNA(Ala). Also edits incorrectly charged tRNA(Ala) via its editing domain.</text>
</comment>
<keyword evidence="8 15" id="KW-0067">ATP-binding</keyword>
<dbReference type="EC" id="6.1.1.7" evidence="15"/>
<evidence type="ECO:0000313" key="18">
    <source>
        <dbReference type="Proteomes" id="UP000789739"/>
    </source>
</evidence>
<dbReference type="Gene3D" id="3.10.310.40">
    <property type="match status" value="1"/>
</dbReference>
<dbReference type="GO" id="GO:0002161">
    <property type="term" value="F:aminoacyl-tRNA deacylase activity"/>
    <property type="evidence" value="ECO:0007669"/>
    <property type="project" value="TreeGrafter"/>
</dbReference>
<keyword evidence="6 15" id="KW-0547">Nucleotide-binding</keyword>
<keyword evidence="11 15" id="KW-0496">Mitochondrion</keyword>
<dbReference type="InterPro" id="IPR018164">
    <property type="entry name" value="Ala-tRNA-synth_IIc_N"/>
</dbReference>
<dbReference type="FunFam" id="3.30.930.10:FF:000011">
    <property type="entry name" value="Alanine--tRNA ligase, cytoplasmic"/>
    <property type="match status" value="1"/>
</dbReference>
<keyword evidence="5 15" id="KW-0479">Metal-binding</keyword>
<comment type="catalytic activity">
    <reaction evidence="13 15">
        <text>tRNA(Ala) + L-alanine + ATP = L-alanyl-tRNA(Ala) + AMP + diphosphate</text>
        <dbReference type="Rhea" id="RHEA:12540"/>
        <dbReference type="Rhea" id="RHEA-COMP:9657"/>
        <dbReference type="Rhea" id="RHEA-COMP:9923"/>
        <dbReference type="ChEBI" id="CHEBI:30616"/>
        <dbReference type="ChEBI" id="CHEBI:33019"/>
        <dbReference type="ChEBI" id="CHEBI:57972"/>
        <dbReference type="ChEBI" id="CHEBI:78442"/>
        <dbReference type="ChEBI" id="CHEBI:78497"/>
        <dbReference type="ChEBI" id="CHEBI:456215"/>
        <dbReference type="EC" id="6.1.1.7"/>
    </reaction>
</comment>
<accession>A0A9N8W369</accession>
<dbReference type="PANTHER" id="PTHR11777:SF9">
    <property type="entry name" value="ALANINE--TRNA LIGASE, CYTOPLASMIC"/>
    <property type="match status" value="1"/>
</dbReference>
<evidence type="ECO:0000256" key="15">
    <source>
        <dbReference type="HAMAP-Rule" id="MF_03133"/>
    </source>
</evidence>
<dbReference type="InterPro" id="IPR059090">
    <property type="entry name" value="ALA1_helical"/>
</dbReference>
<comment type="domain">
    <text evidence="15">Consists of three domains; the N-terminal catalytic domain, the editing domain and the C-terminal C-Ala domain. The editing domain removes incorrectly charged amino acids, while the C-Ala domain, along with tRNA(Ala), serves as a bridge to cooperatively bring together the editing and aminoacylation centers thus stimulating deacylation of misacylated tRNAs.</text>
</comment>
<feature type="domain" description="Alanyl-transfer RNA synthetases family profile" evidence="16">
    <location>
        <begin position="15"/>
        <end position="773"/>
    </location>
</feature>
<evidence type="ECO:0000256" key="4">
    <source>
        <dbReference type="ARBA" id="ARBA00022598"/>
    </source>
</evidence>
<dbReference type="InterPro" id="IPR012947">
    <property type="entry name" value="tRNA_SAD"/>
</dbReference>
<evidence type="ECO:0000313" key="17">
    <source>
        <dbReference type="EMBL" id="CAG8475547.1"/>
    </source>
</evidence>
<dbReference type="Pfam" id="PF07973">
    <property type="entry name" value="tRNA_SAD"/>
    <property type="match status" value="1"/>
</dbReference>
<feature type="binding site" evidence="15">
    <location>
        <position position="730"/>
    </location>
    <ligand>
        <name>Zn(2+)</name>
        <dbReference type="ChEBI" id="CHEBI:29105"/>
    </ligand>
</feature>
<proteinExistence type="inferred from homology"/>
<keyword evidence="7 15" id="KW-0862">Zinc</keyword>
<dbReference type="SUPFAM" id="SSF101353">
    <property type="entry name" value="Putative anticodon-binding domain of alanyl-tRNA synthetase (AlaRS)"/>
    <property type="match status" value="1"/>
</dbReference>
<dbReference type="InterPro" id="IPR002318">
    <property type="entry name" value="Ala-tRNA-lgiase_IIc"/>
</dbReference>
<dbReference type="InterPro" id="IPR023033">
    <property type="entry name" value="Ala_tRNA_ligase_euk/bac"/>
</dbReference>
<evidence type="ECO:0000256" key="5">
    <source>
        <dbReference type="ARBA" id="ARBA00022723"/>
    </source>
</evidence>
<dbReference type="Proteomes" id="UP000789739">
    <property type="component" value="Unassembled WGS sequence"/>
</dbReference>
<dbReference type="GO" id="GO:0005739">
    <property type="term" value="C:mitochondrion"/>
    <property type="evidence" value="ECO:0007669"/>
    <property type="project" value="UniProtKB-SubCell"/>
</dbReference>
<evidence type="ECO:0000256" key="9">
    <source>
        <dbReference type="ARBA" id="ARBA00022884"/>
    </source>
</evidence>
<keyword evidence="2 15" id="KW-0963">Cytoplasm</keyword>
<comment type="similarity">
    <text evidence="1">Belongs to the class-II aminoacyl-tRNA synthetase family. Alax-L subfamily.</text>
</comment>
<dbReference type="PANTHER" id="PTHR11777">
    <property type="entry name" value="ALANYL-TRNA SYNTHETASE"/>
    <property type="match status" value="1"/>
</dbReference>
<keyword evidence="18" id="KW-1185">Reference proteome</keyword>
<dbReference type="Gene3D" id="3.30.930.10">
    <property type="entry name" value="Bira Bifunctional Protein, Domain 2"/>
    <property type="match status" value="1"/>
</dbReference>
<dbReference type="GO" id="GO:0000049">
    <property type="term" value="F:tRNA binding"/>
    <property type="evidence" value="ECO:0007669"/>
    <property type="project" value="UniProtKB-KW"/>
</dbReference>
<dbReference type="InterPro" id="IPR018163">
    <property type="entry name" value="Thr/Ala-tRNA-synth_IIc_edit"/>
</dbReference>
<dbReference type="Pfam" id="PF02272">
    <property type="entry name" value="DHHA1"/>
    <property type="match status" value="1"/>
</dbReference>
<dbReference type="CDD" id="cd00673">
    <property type="entry name" value="AlaRS_core"/>
    <property type="match status" value="1"/>
</dbReference>
<keyword evidence="4 15" id="KW-0436">Ligase</keyword>
<protein>
    <recommendedName>
        <fullName evidence="15">Alanine--tRNA ligase</fullName>
        <ecNumber evidence="15">6.1.1.7</ecNumber>
    </recommendedName>
    <alternativeName>
        <fullName evidence="15">Alanyl-tRNA synthetase</fullName>
        <shortName evidence="15">AlaRS</shortName>
    </alternativeName>
</protein>
<dbReference type="GO" id="GO:0008270">
    <property type="term" value="F:zinc ion binding"/>
    <property type="evidence" value="ECO:0007669"/>
    <property type="project" value="UniProtKB-UniRule"/>
</dbReference>
<dbReference type="AlphaFoldDB" id="A0A9N8W369"/>
<keyword evidence="10 15" id="KW-0648">Protein biosynthesis</keyword>
<dbReference type="GO" id="GO:0004813">
    <property type="term" value="F:alanine-tRNA ligase activity"/>
    <property type="evidence" value="ECO:0007669"/>
    <property type="project" value="UniProtKB-UniRule"/>
</dbReference>
<evidence type="ECO:0000256" key="1">
    <source>
        <dbReference type="ARBA" id="ARBA00008429"/>
    </source>
</evidence>
<dbReference type="SUPFAM" id="SSF55681">
    <property type="entry name" value="Class II aaRS and biotin synthetases"/>
    <property type="match status" value="1"/>
</dbReference>
<dbReference type="Pfam" id="PF01411">
    <property type="entry name" value="tRNA-synt_2c"/>
    <property type="match status" value="1"/>
</dbReference>
<dbReference type="PRINTS" id="PR00980">
    <property type="entry name" value="TRNASYNTHALA"/>
</dbReference>
<comment type="subcellular location">
    <subcellularLocation>
        <location evidence="15">Mitochondrion</location>
    </subcellularLocation>
    <subcellularLocation>
        <location evidence="15">Cytoplasm</location>
    </subcellularLocation>
</comment>
<dbReference type="Pfam" id="PF26023">
    <property type="entry name" value="ALA1"/>
    <property type="match status" value="1"/>
</dbReference>
<dbReference type="OrthoDB" id="2423964at2759"/>
<organism evidence="17 18">
    <name type="scientific">Paraglomus brasilianum</name>
    <dbReference type="NCBI Taxonomy" id="144538"/>
    <lineage>
        <taxon>Eukaryota</taxon>
        <taxon>Fungi</taxon>
        <taxon>Fungi incertae sedis</taxon>
        <taxon>Mucoromycota</taxon>
        <taxon>Glomeromycotina</taxon>
        <taxon>Glomeromycetes</taxon>
        <taxon>Paraglomerales</taxon>
        <taxon>Paraglomeraceae</taxon>
        <taxon>Paraglomus</taxon>
    </lineage>
</organism>
<dbReference type="Gene3D" id="3.30.980.10">
    <property type="entry name" value="Threonyl-trna Synthetase, Chain A, domain 2"/>
    <property type="match status" value="1"/>
</dbReference>
<evidence type="ECO:0000256" key="7">
    <source>
        <dbReference type="ARBA" id="ARBA00022833"/>
    </source>
</evidence>
<evidence type="ECO:0000256" key="8">
    <source>
        <dbReference type="ARBA" id="ARBA00022840"/>
    </source>
</evidence>
<dbReference type="NCBIfam" id="TIGR00344">
    <property type="entry name" value="alaS"/>
    <property type="match status" value="1"/>
</dbReference>
<evidence type="ECO:0000256" key="3">
    <source>
        <dbReference type="ARBA" id="ARBA00022555"/>
    </source>
</evidence>
<comment type="cofactor">
    <cofactor evidence="15">
        <name>Zn(2+)</name>
        <dbReference type="ChEBI" id="CHEBI:29105"/>
    </cofactor>
    <text evidence="15">Binds 1 zinc ion per subunit.</text>
</comment>
<keyword evidence="3 15" id="KW-0820">tRNA-binding</keyword>
<comment type="caution">
    <text evidence="17">The sequence shown here is derived from an EMBL/GenBank/DDBJ whole genome shotgun (WGS) entry which is preliminary data.</text>
</comment>
<gene>
    <name evidence="15" type="primary">ALA1</name>
    <name evidence="17" type="ORF">PBRASI_LOCUS1303</name>
</gene>
<dbReference type="FunFam" id="2.40.30.130:FF:000004">
    <property type="entry name" value="Alanine--tRNA ligase"/>
    <property type="match status" value="1"/>
</dbReference>
<comment type="subunit">
    <text evidence="15">Monomer.</text>
</comment>
<dbReference type="EMBL" id="CAJVPI010000082">
    <property type="protein sequence ID" value="CAG8475547.1"/>
    <property type="molecule type" value="Genomic_DNA"/>
</dbReference>
<keyword evidence="9 15" id="KW-0694">RNA-binding</keyword>
<dbReference type="FunFam" id="3.10.310.40:FF:000003">
    <property type="entry name" value="Alanine--tRNA ligase"/>
    <property type="match status" value="1"/>
</dbReference>
<dbReference type="InterPro" id="IPR018162">
    <property type="entry name" value="Ala-tRNA-ligase_IIc_anticod-bd"/>
</dbReference>
<evidence type="ECO:0000256" key="12">
    <source>
        <dbReference type="ARBA" id="ARBA00023146"/>
    </source>
</evidence>
<evidence type="ECO:0000256" key="11">
    <source>
        <dbReference type="ARBA" id="ARBA00023128"/>
    </source>
</evidence>
<feature type="binding site" evidence="15">
    <location>
        <position position="734"/>
    </location>
    <ligand>
        <name>Zn(2+)</name>
        <dbReference type="ChEBI" id="CHEBI:29105"/>
    </ligand>
</feature>
<evidence type="ECO:0000256" key="2">
    <source>
        <dbReference type="ARBA" id="ARBA00022490"/>
    </source>
</evidence>
<dbReference type="InterPro" id="IPR018165">
    <property type="entry name" value="Ala-tRNA-synth_IIc_core"/>
</dbReference>
<dbReference type="InterPro" id="IPR045864">
    <property type="entry name" value="aa-tRNA-synth_II/BPL/LPL"/>
</dbReference>
<evidence type="ECO:0000256" key="6">
    <source>
        <dbReference type="ARBA" id="ARBA00022741"/>
    </source>
</evidence>
<dbReference type="SMART" id="SM00863">
    <property type="entry name" value="tRNA_SAD"/>
    <property type="match status" value="1"/>
</dbReference>
<dbReference type="GO" id="GO:0005524">
    <property type="term" value="F:ATP binding"/>
    <property type="evidence" value="ECO:0007669"/>
    <property type="project" value="UniProtKB-UniRule"/>
</dbReference>